<evidence type="ECO:0000313" key="2">
    <source>
        <dbReference type="Proteomes" id="UP000373449"/>
    </source>
</evidence>
<dbReference type="EMBL" id="CAADJA010000002">
    <property type="protein sequence ID" value="VFS47521.1"/>
    <property type="molecule type" value="Genomic_DNA"/>
</dbReference>
<sequence length="65" mass="7577">MVLGYLYRYKNELKITAKGNAMLSILRPKVATHKVPDDQIQSTYNRYRVQALFSVFIGYLSLLYC</sequence>
<dbReference type="AlphaFoldDB" id="A0A484ZIL3"/>
<protein>
    <submittedName>
        <fullName evidence="1">Uncharacterized protein</fullName>
    </submittedName>
</protein>
<reference evidence="1 2" key="1">
    <citation type="submission" date="2019-03" db="EMBL/GenBank/DDBJ databases">
        <authorList>
            <consortium name="Pathogen Informatics"/>
        </authorList>
    </citation>
    <scope>NUCLEOTIDE SEQUENCE [LARGE SCALE GENOMIC DNA]</scope>
    <source>
        <strain evidence="1 2">NCTC12282</strain>
    </source>
</reference>
<organism evidence="1 2">
    <name type="scientific">Budvicia aquatica</name>
    <dbReference type="NCBI Taxonomy" id="82979"/>
    <lineage>
        <taxon>Bacteria</taxon>
        <taxon>Pseudomonadati</taxon>
        <taxon>Pseudomonadota</taxon>
        <taxon>Gammaproteobacteria</taxon>
        <taxon>Enterobacterales</taxon>
        <taxon>Budviciaceae</taxon>
        <taxon>Budvicia</taxon>
    </lineage>
</organism>
<dbReference type="Proteomes" id="UP000373449">
    <property type="component" value="Unassembled WGS sequence"/>
</dbReference>
<proteinExistence type="predicted"/>
<name>A0A484ZIL3_9GAMM</name>
<accession>A0A484ZIL3</accession>
<evidence type="ECO:0000313" key="1">
    <source>
        <dbReference type="EMBL" id="VFS47521.1"/>
    </source>
</evidence>
<gene>
    <name evidence="1" type="ORF">NCTC12282_02459</name>
</gene>